<dbReference type="InterPro" id="IPR032816">
    <property type="entry name" value="VTT_dom"/>
</dbReference>
<keyword evidence="1" id="KW-1133">Transmembrane helix</keyword>
<proteinExistence type="predicted"/>
<dbReference type="EMBL" id="JAGTJJ010000004">
    <property type="protein sequence ID" value="MDC3981351.1"/>
    <property type="molecule type" value="Genomic_DNA"/>
</dbReference>
<feature type="transmembrane region" description="Helical" evidence="1">
    <location>
        <begin position="39"/>
        <end position="61"/>
    </location>
</feature>
<accession>A0A9X4ARE3</accession>
<keyword evidence="1" id="KW-0472">Membrane</keyword>
<dbReference type="Pfam" id="PF09335">
    <property type="entry name" value="VTT_dom"/>
    <property type="match status" value="1"/>
</dbReference>
<protein>
    <submittedName>
        <fullName evidence="3">DedA family protein</fullName>
    </submittedName>
</protein>
<feature type="transmembrane region" description="Helical" evidence="1">
    <location>
        <begin position="121"/>
        <end position="141"/>
    </location>
</feature>
<dbReference type="RefSeq" id="WP_272458499.1">
    <property type="nucleotide sequence ID" value="NZ_JAGTJJ010000004.1"/>
</dbReference>
<dbReference type="PANTHER" id="PTHR42709:SF2">
    <property type="entry name" value="INNER MEMBRANE PROTEIN YOHD"/>
    <property type="match status" value="1"/>
</dbReference>
<gene>
    <name evidence="3" type="ORF">KEG57_12630</name>
</gene>
<dbReference type="PANTHER" id="PTHR42709">
    <property type="entry name" value="ALKALINE PHOSPHATASE LIKE PROTEIN"/>
    <property type="match status" value="1"/>
</dbReference>
<evidence type="ECO:0000313" key="3">
    <source>
        <dbReference type="EMBL" id="MDC3981351.1"/>
    </source>
</evidence>
<feature type="transmembrane region" description="Helical" evidence="1">
    <location>
        <begin position="161"/>
        <end position="178"/>
    </location>
</feature>
<dbReference type="Proteomes" id="UP001151081">
    <property type="component" value="Unassembled WGS sequence"/>
</dbReference>
<reference evidence="3 4" key="1">
    <citation type="submission" date="2021-04" db="EMBL/GenBank/DDBJ databases">
        <title>Genome analysis of Polyangium sp.</title>
        <authorList>
            <person name="Li Y."/>
            <person name="Wang J."/>
        </authorList>
    </citation>
    <scope>NUCLEOTIDE SEQUENCE [LARGE SCALE GENOMIC DNA]</scope>
    <source>
        <strain evidence="3 4">SDU14</strain>
    </source>
</reference>
<feature type="domain" description="VTT" evidence="2">
    <location>
        <begin position="21"/>
        <end position="141"/>
    </location>
</feature>
<dbReference type="GO" id="GO:0005886">
    <property type="term" value="C:plasma membrane"/>
    <property type="evidence" value="ECO:0007669"/>
    <property type="project" value="TreeGrafter"/>
</dbReference>
<keyword evidence="1" id="KW-0812">Transmembrane</keyword>
<sequence length="192" mass="21402">MEHLIETYGYVAVLIGTFFEGETVAILGGFAAHQGHLRYSLVMLTAFVGSVLGDQSAYFLGRRYGRSFVDRRPKLGPHIARATSLLERHPVLFMFGFRFLYGLRNVAPVAIALSRIPMTRFLVLNVMSAALWAVIVTGLGYLFGQAVEAAWGKLHAWDERLAMGAVLAAISVFGFNLLRERVQRRQRASRGR</sequence>
<evidence type="ECO:0000256" key="1">
    <source>
        <dbReference type="SAM" id="Phobius"/>
    </source>
</evidence>
<organism evidence="3 4">
    <name type="scientific">Polyangium jinanense</name>
    <dbReference type="NCBI Taxonomy" id="2829994"/>
    <lineage>
        <taxon>Bacteria</taxon>
        <taxon>Pseudomonadati</taxon>
        <taxon>Myxococcota</taxon>
        <taxon>Polyangia</taxon>
        <taxon>Polyangiales</taxon>
        <taxon>Polyangiaceae</taxon>
        <taxon>Polyangium</taxon>
    </lineage>
</organism>
<evidence type="ECO:0000313" key="4">
    <source>
        <dbReference type="Proteomes" id="UP001151081"/>
    </source>
</evidence>
<dbReference type="InterPro" id="IPR051311">
    <property type="entry name" value="DedA_domain"/>
</dbReference>
<evidence type="ECO:0000259" key="2">
    <source>
        <dbReference type="Pfam" id="PF09335"/>
    </source>
</evidence>
<keyword evidence="4" id="KW-1185">Reference proteome</keyword>
<dbReference type="AlphaFoldDB" id="A0A9X4ARE3"/>
<feature type="transmembrane region" description="Helical" evidence="1">
    <location>
        <begin position="7"/>
        <end position="33"/>
    </location>
</feature>
<name>A0A9X4ARE3_9BACT</name>
<comment type="caution">
    <text evidence="3">The sequence shown here is derived from an EMBL/GenBank/DDBJ whole genome shotgun (WGS) entry which is preliminary data.</text>
</comment>